<sequence>MIHVVATVELNPGTREAFLAEFNKLVPTVLAEVGCVSYTPTIDFEPAIPGQTAMGPDRVVVVEQWQSIENLAAHGAAPHMKAYRQAVKPYVRGMELRILQAA</sequence>
<evidence type="ECO:0000313" key="3">
    <source>
        <dbReference type="Proteomes" id="UP001212602"/>
    </source>
</evidence>
<dbReference type="Gene3D" id="3.30.70.100">
    <property type="match status" value="1"/>
</dbReference>
<dbReference type="Proteomes" id="UP001212602">
    <property type="component" value="Unassembled WGS sequence"/>
</dbReference>
<dbReference type="GO" id="GO:0004497">
    <property type="term" value="F:monooxygenase activity"/>
    <property type="evidence" value="ECO:0007669"/>
    <property type="project" value="UniProtKB-KW"/>
</dbReference>
<dbReference type="Pfam" id="PF03992">
    <property type="entry name" value="ABM"/>
    <property type="match status" value="1"/>
</dbReference>
<name>A0AAE3N933_9BURK</name>
<dbReference type="RefSeq" id="WP_271428636.1">
    <property type="nucleotide sequence ID" value="NZ_JAQIPB010000006.1"/>
</dbReference>
<reference evidence="2" key="1">
    <citation type="submission" date="2023-01" db="EMBL/GenBank/DDBJ databases">
        <title>Xenophilus mangrovi sp. nov., isolated from soil of Mangrove nature reserve.</title>
        <authorList>
            <person name="Xu S."/>
            <person name="Liu Z."/>
            <person name="Xu Y."/>
        </authorList>
    </citation>
    <scope>NUCLEOTIDE SEQUENCE</scope>
    <source>
        <strain evidence="2">YW8</strain>
    </source>
</reference>
<dbReference type="SUPFAM" id="SSF54909">
    <property type="entry name" value="Dimeric alpha+beta barrel"/>
    <property type="match status" value="1"/>
</dbReference>
<organism evidence="2 3">
    <name type="scientific">Xenophilus arseniciresistens</name>
    <dbReference type="NCBI Taxonomy" id="1283306"/>
    <lineage>
        <taxon>Bacteria</taxon>
        <taxon>Pseudomonadati</taxon>
        <taxon>Pseudomonadota</taxon>
        <taxon>Betaproteobacteria</taxon>
        <taxon>Burkholderiales</taxon>
        <taxon>Comamonadaceae</taxon>
        <taxon>Xenophilus</taxon>
    </lineage>
</organism>
<evidence type="ECO:0000313" key="2">
    <source>
        <dbReference type="EMBL" id="MDA7417406.1"/>
    </source>
</evidence>
<dbReference type="PANTHER" id="PTHR33336:SF3">
    <property type="entry name" value="ABM DOMAIN-CONTAINING PROTEIN"/>
    <property type="match status" value="1"/>
</dbReference>
<keyword evidence="2" id="KW-0560">Oxidoreductase</keyword>
<accession>A0AAE3N933</accession>
<gene>
    <name evidence="2" type="ORF">PGB34_13635</name>
</gene>
<dbReference type="InterPro" id="IPR011008">
    <property type="entry name" value="Dimeric_a/b-barrel"/>
</dbReference>
<dbReference type="PROSITE" id="PS51725">
    <property type="entry name" value="ABM"/>
    <property type="match status" value="1"/>
</dbReference>
<dbReference type="GO" id="GO:0005829">
    <property type="term" value="C:cytosol"/>
    <property type="evidence" value="ECO:0007669"/>
    <property type="project" value="TreeGrafter"/>
</dbReference>
<dbReference type="EMBL" id="JAQIPB010000006">
    <property type="protein sequence ID" value="MDA7417406.1"/>
    <property type="molecule type" value="Genomic_DNA"/>
</dbReference>
<comment type="caution">
    <text evidence="2">The sequence shown here is derived from an EMBL/GenBank/DDBJ whole genome shotgun (WGS) entry which is preliminary data.</text>
</comment>
<feature type="domain" description="ABM" evidence="1">
    <location>
        <begin position="2"/>
        <end position="99"/>
    </location>
</feature>
<evidence type="ECO:0000259" key="1">
    <source>
        <dbReference type="PROSITE" id="PS51725"/>
    </source>
</evidence>
<proteinExistence type="predicted"/>
<dbReference type="InterPro" id="IPR007138">
    <property type="entry name" value="ABM_dom"/>
</dbReference>
<dbReference type="InterPro" id="IPR050744">
    <property type="entry name" value="AI-2_Isomerase_LsrG"/>
</dbReference>
<keyword evidence="2" id="KW-0503">Monooxygenase</keyword>
<dbReference type="PANTHER" id="PTHR33336">
    <property type="entry name" value="QUINOL MONOOXYGENASE YGIN-RELATED"/>
    <property type="match status" value="1"/>
</dbReference>
<keyword evidence="3" id="KW-1185">Reference proteome</keyword>
<dbReference type="AlphaFoldDB" id="A0AAE3N933"/>
<protein>
    <submittedName>
        <fullName evidence="2">Quinol monooxygenase</fullName>
    </submittedName>
</protein>